<dbReference type="GO" id="GO:0030488">
    <property type="term" value="P:tRNA methylation"/>
    <property type="evidence" value="ECO:0007669"/>
    <property type="project" value="InterPro"/>
</dbReference>
<reference evidence="15" key="1">
    <citation type="journal article" date="2016" name="Nat. Commun.">
        <title>The Gonium pectorale genome demonstrates co-option of cell cycle regulation during the evolution of multicellularity.</title>
        <authorList>
            <person name="Hanschen E.R."/>
            <person name="Marriage T.N."/>
            <person name="Ferris P.J."/>
            <person name="Hamaji T."/>
            <person name="Toyoda A."/>
            <person name="Fujiyama A."/>
            <person name="Neme R."/>
            <person name="Noguchi H."/>
            <person name="Minakuchi Y."/>
            <person name="Suzuki M."/>
            <person name="Kawai-Toyooka H."/>
            <person name="Smith D.R."/>
            <person name="Sparks H."/>
            <person name="Anderson J."/>
            <person name="Bakaric R."/>
            <person name="Luria V."/>
            <person name="Karger A."/>
            <person name="Kirschner M.W."/>
            <person name="Durand P.M."/>
            <person name="Michod R.E."/>
            <person name="Nozaki H."/>
            <person name="Olson B.J."/>
        </authorList>
    </citation>
    <scope>NUCLEOTIDE SEQUENCE [LARGE SCALE GENOMIC DNA]</scope>
    <source>
        <strain evidence="15">NIES-2863</strain>
    </source>
</reference>
<evidence type="ECO:0000256" key="4">
    <source>
        <dbReference type="ARBA" id="ARBA00022490"/>
    </source>
</evidence>
<dbReference type="CDD" id="cd01335">
    <property type="entry name" value="Radical_SAM"/>
    <property type="match status" value="1"/>
</dbReference>
<dbReference type="InterPro" id="IPR040072">
    <property type="entry name" value="Methyltransferase_A"/>
</dbReference>
<dbReference type="InterPro" id="IPR007197">
    <property type="entry name" value="rSAM"/>
</dbReference>
<dbReference type="EMBL" id="LSYV01000004">
    <property type="protein sequence ID" value="KXZ55177.1"/>
    <property type="molecule type" value="Genomic_DNA"/>
</dbReference>
<name>A0A150GZ37_GONPE</name>
<evidence type="ECO:0000256" key="3">
    <source>
        <dbReference type="ARBA" id="ARBA00022485"/>
    </source>
</evidence>
<evidence type="ECO:0000256" key="7">
    <source>
        <dbReference type="ARBA" id="ARBA00022679"/>
    </source>
</evidence>
<dbReference type="Gene3D" id="3.20.20.70">
    <property type="entry name" value="Aldolase class I"/>
    <property type="match status" value="1"/>
</dbReference>
<dbReference type="NCBIfam" id="TIGR00048">
    <property type="entry name" value="rRNA_mod_RlmN"/>
    <property type="match status" value="1"/>
</dbReference>
<keyword evidence="7" id="KW-0808">Transferase</keyword>
<evidence type="ECO:0000313" key="14">
    <source>
        <dbReference type="EMBL" id="KXZ55177.1"/>
    </source>
</evidence>
<dbReference type="OrthoDB" id="496065at2759"/>
<evidence type="ECO:0000256" key="8">
    <source>
        <dbReference type="ARBA" id="ARBA00022691"/>
    </source>
</evidence>
<dbReference type="InterPro" id="IPR058240">
    <property type="entry name" value="rSAM_sf"/>
</dbReference>
<dbReference type="STRING" id="33097.A0A150GZ37"/>
<evidence type="ECO:0000256" key="6">
    <source>
        <dbReference type="ARBA" id="ARBA00022603"/>
    </source>
</evidence>
<organism evidence="14 15">
    <name type="scientific">Gonium pectorale</name>
    <name type="common">Green alga</name>
    <dbReference type="NCBI Taxonomy" id="33097"/>
    <lineage>
        <taxon>Eukaryota</taxon>
        <taxon>Viridiplantae</taxon>
        <taxon>Chlorophyta</taxon>
        <taxon>core chlorophytes</taxon>
        <taxon>Chlorophyceae</taxon>
        <taxon>CS clade</taxon>
        <taxon>Chlamydomonadales</taxon>
        <taxon>Volvocaceae</taxon>
        <taxon>Gonium</taxon>
    </lineage>
</organism>
<protein>
    <recommendedName>
        <fullName evidence="13">Radical SAM core domain-containing protein</fullName>
    </recommendedName>
</protein>
<dbReference type="GO" id="GO:0051539">
    <property type="term" value="F:4 iron, 4 sulfur cluster binding"/>
    <property type="evidence" value="ECO:0007669"/>
    <property type="project" value="UniProtKB-KW"/>
</dbReference>
<feature type="region of interest" description="Disordered" evidence="12">
    <location>
        <begin position="23"/>
        <end position="63"/>
    </location>
</feature>
<dbReference type="HAMAP" id="MF_01849">
    <property type="entry name" value="RNA_methyltr_RlmN"/>
    <property type="match status" value="1"/>
</dbReference>
<evidence type="ECO:0000256" key="1">
    <source>
        <dbReference type="ARBA" id="ARBA00001966"/>
    </source>
</evidence>
<evidence type="ECO:0000313" key="15">
    <source>
        <dbReference type="Proteomes" id="UP000075714"/>
    </source>
</evidence>
<evidence type="ECO:0000256" key="12">
    <source>
        <dbReference type="SAM" id="MobiDB-lite"/>
    </source>
</evidence>
<keyword evidence="15" id="KW-1185">Reference proteome</keyword>
<evidence type="ECO:0000256" key="2">
    <source>
        <dbReference type="ARBA" id="ARBA00004496"/>
    </source>
</evidence>
<dbReference type="PANTHER" id="PTHR30544">
    <property type="entry name" value="23S RRNA METHYLTRANSFERASE"/>
    <property type="match status" value="1"/>
</dbReference>
<gene>
    <name evidence="14" type="ORF">GPECTOR_3g323</name>
</gene>
<dbReference type="SUPFAM" id="SSF102114">
    <property type="entry name" value="Radical SAM enzymes"/>
    <property type="match status" value="1"/>
</dbReference>
<comment type="subcellular location">
    <subcellularLocation>
        <location evidence="2">Cytoplasm</location>
    </subcellularLocation>
</comment>
<keyword evidence="11" id="KW-0411">Iron-sulfur</keyword>
<dbReference type="GO" id="GO:0005737">
    <property type="term" value="C:cytoplasm"/>
    <property type="evidence" value="ECO:0007669"/>
    <property type="project" value="UniProtKB-SubCell"/>
</dbReference>
<evidence type="ECO:0000256" key="11">
    <source>
        <dbReference type="ARBA" id="ARBA00023014"/>
    </source>
</evidence>
<keyword evidence="8" id="KW-0949">S-adenosyl-L-methionine</keyword>
<keyword evidence="10" id="KW-0408">Iron</keyword>
<sequence length="445" mass="47924">MIAPSNPGNAASAAVTAAAAAATATAAATTSSGTRLADSSDATQRIGGQPSQPTPAPARDGDPRVQLLEGVYPTFVPRNPGIQDGVWNARDADMVRAVLLGMDLPSLEQLAEHYGQPRFRAKQLLEGVLKGAHSVEEISTIPKQWRAQLLADGVRTGRSLLHHSVGDEDGTRKFLLQLHDGRIIETVGIPTEDRLTVCVSSQVGCPMRCTFCATGKGGFARNLSAHEVLDQVLTVHEQFGRRVSNVVFMGMGEPLLNLPNVIRAYHGLNQDIGIGGAFITISTVGVPNAIARLAAAKLKATLAVSLHAPNQALRETIIPSAKAYPLEALMDDCSSYFRATGRRVTFEYTLLSGVNDEKAHAEELTALLRRYSLMSHVNIIPWNPVDESEFKRPSRNRVYAFKQAVEAAGLPCTVRETRGLEAAAACGQLRNQFQKQPLPQFEVPL</sequence>
<dbReference type="InterPro" id="IPR027492">
    <property type="entry name" value="RNA_MTrfase_RlmN"/>
</dbReference>
<keyword evidence="9" id="KW-0479">Metal-binding</keyword>
<keyword evidence="3" id="KW-0004">4Fe-4S</keyword>
<dbReference type="GO" id="GO:0008173">
    <property type="term" value="F:RNA methyltransferase activity"/>
    <property type="evidence" value="ECO:0007669"/>
    <property type="project" value="InterPro"/>
</dbReference>
<dbReference type="InterPro" id="IPR004383">
    <property type="entry name" value="rRNA_lsu_MTrfase_RlmN/Cfr"/>
</dbReference>
<feature type="domain" description="Radical SAM core" evidence="13">
    <location>
        <begin position="191"/>
        <end position="421"/>
    </location>
</feature>
<comment type="cofactor">
    <cofactor evidence="1">
        <name>[4Fe-4S] cluster</name>
        <dbReference type="ChEBI" id="CHEBI:49883"/>
    </cofactor>
</comment>
<dbReference type="Pfam" id="PF04055">
    <property type="entry name" value="Radical_SAM"/>
    <property type="match status" value="1"/>
</dbReference>
<accession>A0A150GZ37</accession>
<dbReference type="SFLD" id="SFLDF00275">
    <property type="entry name" value="adenosine_C2_methyltransferase"/>
    <property type="match status" value="1"/>
</dbReference>
<evidence type="ECO:0000259" key="13">
    <source>
        <dbReference type="PROSITE" id="PS51918"/>
    </source>
</evidence>
<comment type="caution">
    <text evidence="14">The sequence shown here is derived from an EMBL/GenBank/DDBJ whole genome shotgun (WGS) entry which is preliminary data.</text>
</comment>
<dbReference type="GO" id="GO:0070475">
    <property type="term" value="P:rRNA base methylation"/>
    <property type="evidence" value="ECO:0007669"/>
    <property type="project" value="InterPro"/>
</dbReference>
<dbReference type="PROSITE" id="PS51918">
    <property type="entry name" value="RADICAL_SAM"/>
    <property type="match status" value="1"/>
</dbReference>
<evidence type="ECO:0000256" key="10">
    <source>
        <dbReference type="ARBA" id="ARBA00023004"/>
    </source>
</evidence>
<dbReference type="SFLD" id="SFLDS00029">
    <property type="entry name" value="Radical_SAM"/>
    <property type="match status" value="1"/>
</dbReference>
<dbReference type="InterPro" id="IPR013785">
    <property type="entry name" value="Aldolase_TIM"/>
</dbReference>
<dbReference type="SFLD" id="SFLDG01062">
    <property type="entry name" value="methyltransferase_(Class_A)"/>
    <property type="match status" value="1"/>
</dbReference>
<dbReference type="PANTHER" id="PTHR30544:SF5">
    <property type="entry name" value="RADICAL SAM CORE DOMAIN-CONTAINING PROTEIN"/>
    <property type="match status" value="1"/>
</dbReference>
<dbReference type="Proteomes" id="UP000075714">
    <property type="component" value="Unassembled WGS sequence"/>
</dbReference>
<proteinExistence type="inferred from homology"/>
<evidence type="ECO:0000256" key="5">
    <source>
        <dbReference type="ARBA" id="ARBA00022552"/>
    </source>
</evidence>
<dbReference type="Gene3D" id="1.10.150.530">
    <property type="match status" value="1"/>
</dbReference>
<dbReference type="FunFam" id="3.20.20.70:FF:000014">
    <property type="entry name" value="Probable dual-specificity RNA methyltransferase RlmN"/>
    <property type="match status" value="1"/>
</dbReference>
<dbReference type="GO" id="GO:0046872">
    <property type="term" value="F:metal ion binding"/>
    <property type="evidence" value="ECO:0007669"/>
    <property type="project" value="UniProtKB-KW"/>
</dbReference>
<dbReference type="AlphaFoldDB" id="A0A150GZ37"/>
<keyword evidence="6" id="KW-0489">Methyltransferase</keyword>
<feature type="compositionally biased region" description="Low complexity" evidence="12">
    <location>
        <begin position="23"/>
        <end position="32"/>
    </location>
</feature>
<evidence type="ECO:0000256" key="9">
    <source>
        <dbReference type="ARBA" id="ARBA00022723"/>
    </source>
</evidence>
<keyword evidence="4" id="KW-0963">Cytoplasm</keyword>
<keyword evidence="5" id="KW-0698">rRNA processing</keyword>